<dbReference type="GO" id="GO:0016747">
    <property type="term" value="F:acyltransferase activity, transferring groups other than amino-acyl groups"/>
    <property type="evidence" value="ECO:0007669"/>
    <property type="project" value="InterPro"/>
</dbReference>
<gene>
    <name evidence="4" type="ORF">SAMN05192576_0617</name>
</gene>
<feature type="domain" description="N-acetyltransferase" evidence="3">
    <location>
        <begin position="141"/>
        <end position="282"/>
    </location>
</feature>
<evidence type="ECO:0000313" key="4">
    <source>
        <dbReference type="EMBL" id="SDM65807.1"/>
    </source>
</evidence>
<dbReference type="PROSITE" id="PS51186">
    <property type="entry name" value="GNAT"/>
    <property type="match status" value="1"/>
</dbReference>
<dbReference type="AlphaFoldDB" id="A0A1G9V190"/>
<dbReference type="RefSeq" id="WP_091021763.1">
    <property type="nucleotide sequence ID" value="NZ_BKAE01000004.1"/>
</dbReference>
<evidence type="ECO:0000259" key="3">
    <source>
        <dbReference type="PROSITE" id="PS51186"/>
    </source>
</evidence>
<dbReference type="InterPro" id="IPR000182">
    <property type="entry name" value="GNAT_dom"/>
</dbReference>
<dbReference type="PANTHER" id="PTHR43877">
    <property type="entry name" value="AMINOALKYLPHOSPHONATE N-ACETYLTRANSFERASE-RELATED-RELATED"/>
    <property type="match status" value="1"/>
</dbReference>
<protein>
    <recommendedName>
        <fullName evidence="3">N-acetyltransferase domain-containing protein</fullName>
    </recommendedName>
</protein>
<accession>A0A1G9V190</accession>
<evidence type="ECO:0000256" key="2">
    <source>
        <dbReference type="ARBA" id="ARBA00023315"/>
    </source>
</evidence>
<keyword evidence="1" id="KW-0808">Transferase</keyword>
<dbReference type="InterPro" id="IPR050832">
    <property type="entry name" value="Bact_Acetyltransf"/>
</dbReference>
<reference evidence="4 5" key="1">
    <citation type="submission" date="2016-10" db="EMBL/GenBank/DDBJ databases">
        <authorList>
            <person name="de Groot N.N."/>
        </authorList>
    </citation>
    <scope>NUCLEOTIDE SEQUENCE [LARGE SCALE GENOMIC DNA]</scope>
    <source>
        <strain evidence="4 5">CGMCC 1.11147</strain>
    </source>
</reference>
<dbReference type="Proteomes" id="UP000199004">
    <property type="component" value="Unassembled WGS sequence"/>
</dbReference>
<dbReference type="InterPro" id="IPR025289">
    <property type="entry name" value="DUF4081"/>
</dbReference>
<dbReference type="InterPro" id="IPR016181">
    <property type="entry name" value="Acyl_CoA_acyltransferase"/>
</dbReference>
<dbReference type="PIRSF" id="PIRSF021603">
    <property type="entry name" value="UCP21603_acetyltransf"/>
    <property type="match status" value="1"/>
</dbReference>
<dbReference type="STRING" id="1005944.SAMN05192576_0617"/>
<dbReference type="OrthoDB" id="5241264at2"/>
<keyword evidence="2" id="KW-0012">Acyltransferase</keyword>
<dbReference type="SUPFAM" id="SSF55729">
    <property type="entry name" value="Acyl-CoA N-acyltransferases (Nat)"/>
    <property type="match status" value="1"/>
</dbReference>
<dbReference type="Gene3D" id="3.40.630.30">
    <property type="match status" value="1"/>
</dbReference>
<evidence type="ECO:0000256" key="1">
    <source>
        <dbReference type="ARBA" id="ARBA00022679"/>
    </source>
</evidence>
<keyword evidence="5" id="KW-1185">Reference proteome</keyword>
<sequence length="282" mass="31016">MTTTTRHGVRPLGSADLEAFLELAGQDPVVNVFALHRARTTSLEPRWLGGEVWGRFANGELVAACHVGANLVPIQASTDDARAFAERALTRSRSVSTIVGPHDAVKDFWHHVAHTWGKPREIRWLQPHLVIDGPPLVESDPRVRRTTRQDMPVLYPACVSMYTEEVGVSPESGGSSDLYRARVTQLTSRGWSFARIEGGRVVFKAEVACATNDAAQIQGVWVPPDRRGEGLAIAGMAAVVDFVQAEIAPTVSLYVNEWNEPARRAYKAVGFRETARFSTVMF</sequence>
<dbReference type="EMBL" id="FNIC01000001">
    <property type="protein sequence ID" value="SDM65807.1"/>
    <property type="molecule type" value="Genomic_DNA"/>
</dbReference>
<organism evidence="4 5">
    <name type="scientific">Nocardioides szechwanensis</name>
    <dbReference type="NCBI Taxonomy" id="1005944"/>
    <lineage>
        <taxon>Bacteria</taxon>
        <taxon>Bacillati</taxon>
        <taxon>Actinomycetota</taxon>
        <taxon>Actinomycetes</taxon>
        <taxon>Propionibacteriales</taxon>
        <taxon>Nocardioidaceae</taxon>
        <taxon>Nocardioides</taxon>
    </lineage>
</organism>
<dbReference type="Pfam" id="PF13312">
    <property type="entry name" value="DUF4081"/>
    <property type="match status" value="1"/>
</dbReference>
<name>A0A1G9V190_9ACTN</name>
<proteinExistence type="predicted"/>
<evidence type="ECO:0000313" key="5">
    <source>
        <dbReference type="Proteomes" id="UP000199004"/>
    </source>
</evidence>
<dbReference type="Pfam" id="PF00583">
    <property type="entry name" value="Acetyltransf_1"/>
    <property type="match status" value="1"/>
</dbReference>
<dbReference type="InterPro" id="IPR016794">
    <property type="entry name" value="UCP21603_acetyltransf"/>
</dbReference>